<protein>
    <recommendedName>
        <fullName evidence="2">Flavodoxin-like domain-containing protein</fullName>
    </recommendedName>
</protein>
<name>X1UDR5_9ZZZZ</name>
<sequence length="79" mass="8876">DQKYKARAAGIIIVAEQMGIEDTLHTLRQFTDEFSIEKNKIFIATGYAHKIGDAKNNLPLVEEARKLGRQMVESLKEGS</sequence>
<evidence type="ECO:0008006" key="2">
    <source>
        <dbReference type="Google" id="ProtNLM"/>
    </source>
</evidence>
<proteinExistence type="predicted"/>
<accession>X1UDR5</accession>
<gene>
    <name evidence="1" type="ORF">S12H4_48197</name>
</gene>
<dbReference type="AlphaFoldDB" id="X1UDR5"/>
<organism evidence="1">
    <name type="scientific">marine sediment metagenome</name>
    <dbReference type="NCBI Taxonomy" id="412755"/>
    <lineage>
        <taxon>unclassified sequences</taxon>
        <taxon>metagenomes</taxon>
        <taxon>ecological metagenomes</taxon>
    </lineage>
</organism>
<dbReference type="EMBL" id="BARW01030092">
    <property type="protein sequence ID" value="GAJ15644.1"/>
    <property type="molecule type" value="Genomic_DNA"/>
</dbReference>
<comment type="caution">
    <text evidence="1">The sequence shown here is derived from an EMBL/GenBank/DDBJ whole genome shotgun (WGS) entry which is preliminary data.</text>
</comment>
<feature type="non-terminal residue" evidence="1">
    <location>
        <position position="1"/>
    </location>
</feature>
<reference evidence="1" key="1">
    <citation type="journal article" date="2014" name="Front. Microbiol.">
        <title>High frequency of phylogenetically diverse reductive dehalogenase-homologous genes in deep subseafloor sedimentary metagenomes.</title>
        <authorList>
            <person name="Kawai M."/>
            <person name="Futagami T."/>
            <person name="Toyoda A."/>
            <person name="Takaki Y."/>
            <person name="Nishi S."/>
            <person name="Hori S."/>
            <person name="Arai W."/>
            <person name="Tsubouchi T."/>
            <person name="Morono Y."/>
            <person name="Uchiyama I."/>
            <person name="Ito T."/>
            <person name="Fujiyama A."/>
            <person name="Inagaki F."/>
            <person name="Takami H."/>
        </authorList>
    </citation>
    <scope>NUCLEOTIDE SEQUENCE</scope>
    <source>
        <strain evidence="1">Expedition CK06-06</strain>
    </source>
</reference>
<evidence type="ECO:0000313" key="1">
    <source>
        <dbReference type="EMBL" id="GAJ15644.1"/>
    </source>
</evidence>